<keyword evidence="4" id="KW-1185">Reference proteome</keyword>
<protein>
    <submittedName>
        <fullName evidence="3">DUF418 domain-containing protein</fullName>
    </submittedName>
</protein>
<proteinExistence type="predicted"/>
<feature type="transmembrane region" description="Helical" evidence="1">
    <location>
        <begin position="318"/>
        <end position="341"/>
    </location>
</feature>
<accession>A0A9X3WYD6</accession>
<dbReference type="RefSeq" id="WP_272437400.1">
    <property type="nucleotide sequence ID" value="NZ_JAMQKB010000017.1"/>
</dbReference>
<sequence length="402" mass="46896">MNETGTPVFEHQRLEWIDAARGFAILGIFMVNVPAFNAPFFLYGGEDVYWSSTLDHLIQSLIDIFFQASFYTLFSFLFGFGTQIFVERLTERGLHAPRLLSRRLVILIGFGLIHAFILWHGDILLSYGLIGLLLLLFLRRKDKTLVLWGINLLFISTGLITWNLYSIRERLGNFQDRNRIEEAFNNYGSGSLLDIWSQNYSDWIYVNGGSGYVFLTASLLPLFLFGMYVARKRWLHQVQDHWQFLKGSWVVLLLVFVVMKMGPYVFDNPRWFAYAQDNIGGSASALFYIVTITLLFHKERFKRLLKPLTYVGRMSLSNYVLQSIVSFGLFYSIGFGLYGSIPPMKGVIFVLFFYSMQVIWSRWWLKGHQFGPLEWVWRSLTYDRKQPWQKVIKQQEDSHAST</sequence>
<keyword evidence="1" id="KW-1133">Transmembrane helix</keyword>
<feature type="transmembrane region" description="Helical" evidence="1">
    <location>
        <begin position="242"/>
        <end position="259"/>
    </location>
</feature>
<dbReference type="AlphaFoldDB" id="A0A9X3WYD6"/>
<name>A0A9X3WYD6_9BACI</name>
<keyword evidence="1" id="KW-0472">Membrane</keyword>
<comment type="caution">
    <text evidence="3">The sequence shown here is derived from an EMBL/GenBank/DDBJ whole genome shotgun (WGS) entry which is preliminary data.</text>
</comment>
<feature type="transmembrane region" description="Helical" evidence="1">
    <location>
        <begin position="64"/>
        <end position="87"/>
    </location>
</feature>
<dbReference type="InterPro" id="IPR007349">
    <property type="entry name" value="DUF418"/>
</dbReference>
<gene>
    <name evidence="3" type="ORF">NC797_13840</name>
</gene>
<dbReference type="EMBL" id="JAMQKB010000017">
    <property type="protein sequence ID" value="MDC3425584.1"/>
    <property type="molecule type" value="Genomic_DNA"/>
</dbReference>
<feature type="transmembrane region" description="Helical" evidence="1">
    <location>
        <begin position="211"/>
        <end position="230"/>
    </location>
</feature>
<feature type="transmembrane region" description="Helical" evidence="1">
    <location>
        <begin position="23"/>
        <end position="44"/>
    </location>
</feature>
<feature type="transmembrane region" description="Helical" evidence="1">
    <location>
        <begin position="99"/>
        <end position="117"/>
    </location>
</feature>
<evidence type="ECO:0000259" key="2">
    <source>
        <dbReference type="Pfam" id="PF04235"/>
    </source>
</evidence>
<feature type="transmembrane region" description="Helical" evidence="1">
    <location>
        <begin position="123"/>
        <end position="138"/>
    </location>
</feature>
<evidence type="ECO:0000256" key="1">
    <source>
        <dbReference type="SAM" id="Phobius"/>
    </source>
</evidence>
<keyword evidence="1" id="KW-0812">Transmembrane</keyword>
<feature type="domain" description="DUF418" evidence="2">
    <location>
        <begin position="230"/>
        <end position="382"/>
    </location>
</feature>
<reference evidence="3" key="1">
    <citation type="submission" date="2022-06" db="EMBL/GenBank/DDBJ databases">
        <title>Aquibacillus sp. a new bacterium isolated from soil saline samples.</title>
        <authorList>
            <person name="Galisteo C."/>
            <person name="De La Haba R."/>
            <person name="Sanchez-Porro C."/>
            <person name="Ventosa A."/>
        </authorList>
    </citation>
    <scope>NUCLEOTIDE SEQUENCE</scope>
    <source>
        <strain evidence="3">3ASR75-11</strain>
    </source>
</reference>
<dbReference type="PANTHER" id="PTHR30590">
    <property type="entry name" value="INNER MEMBRANE PROTEIN"/>
    <property type="match status" value="1"/>
</dbReference>
<evidence type="ECO:0000313" key="4">
    <source>
        <dbReference type="Proteomes" id="UP001145050"/>
    </source>
</evidence>
<organism evidence="3 4">
    <name type="scientific">Terrihalobacillus insolitus</name>
    <dbReference type="NCBI Taxonomy" id="2950438"/>
    <lineage>
        <taxon>Bacteria</taxon>
        <taxon>Bacillati</taxon>
        <taxon>Bacillota</taxon>
        <taxon>Bacilli</taxon>
        <taxon>Bacillales</taxon>
        <taxon>Bacillaceae</taxon>
        <taxon>Terrihalobacillus</taxon>
    </lineage>
</organism>
<feature type="transmembrane region" description="Helical" evidence="1">
    <location>
        <begin position="145"/>
        <end position="165"/>
    </location>
</feature>
<feature type="transmembrane region" description="Helical" evidence="1">
    <location>
        <begin position="279"/>
        <end position="297"/>
    </location>
</feature>
<dbReference type="Pfam" id="PF04235">
    <property type="entry name" value="DUF418"/>
    <property type="match status" value="1"/>
</dbReference>
<dbReference type="PANTHER" id="PTHR30590:SF2">
    <property type="entry name" value="INNER MEMBRANE PROTEIN"/>
    <property type="match status" value="1"/>
</dbReference>
<feature type="transmembrane region" description="Helical" evidence="1">
    <location>
        <begin position="347"/>
        <end position="365"/>
    </location>
</feature>
<dbReference type="Proteomes" id="UP001145050">
    <property type="component" value="Unassembled WGS sequence"/>
</dbReference>
<dbReference type="InterPro" id="IPR052529">
    <property type="entry name" value="Bact_Transport_Assoc"/>
</dbReference>
<evidence type="ECO:0000313" key="3">
    <source>
        <dbReference type="EMBL" id="MDC3425584.1"/>
    </source>
</evidence>